<proteinExistence type="predicted"/>
<gene>
    <name evidence="1" type="ORF">KUDE01_020320</name>
</gene>
<protein>
    <submittedName>
        <fullName evidence="1">Ribonucleoside-diphosphate reductase subunit alpha</fullName>
    </submittedName>
</protein>
<reference evidence="1" key="1">
    <citation type="submission" date="2023-04" db="EMBL/GenBank/DDBJ databases">
        <title>Chromosome-level genome of Chaenocephalus aceratus.</title>
        <authorList>
            <person name="Park H."/>
        </authorList>
    </citation>
    <scope>NUCLEOTIDE SEQUENCE</scope>
    <source>
        <strain evidence="1">DE</strain>
        <tissue evidence="1">Muscle</tissue>
    </source>
</reference>
<dbReference type="EMBL" id="JASDAP010000010">
    <property type="protein sequence ID" value="KAK1894863.1"/>
    <property type="molecule type" value="Genomic_DNA"/>
</dbReference>
<name>A0AAD9C5N5_DISEL</name>
<evidence type="ECO:0000313" key="1">
    <source>
        <dbReference type="EMBL" id="KAK1894863.1"/>
    </source>
</evidence>
<sequence length="68" mass="7426">MSNLESVNTSAPSARNSFCSTATLEPLHMESTAQWKLGAKKISDFAVRNSSRLAFLPPDTSAEERINI</sequence>
<comment type="caution">
    <text evidence="1">The sequence shown here is derived from an EMBL/GenBank/DDBJ whole genome shotgun (WGS) entry which is preliminary data.</text>
</comment>
<dbReference type="Proteomes" id="UP001228049">
    <property type="component" value="Unassembled WGS sequence"/>
</dbReference>
<evidence type="ECO:0000313" key="2">
    <source>
        <dbReference type="Proteomes" id="UP001228049"/>
    </source>
</evidence>
<dbReference type="AlphaFoldDB" id="A0AAD9C5N5"/>
<accession>A0AAD9C5N5</accession>
<organism evidence="1 2">
    <name type="scientific">Dissostichus eleginoides</name>
    <name type="common">Patagonian toothfish</name>
    <name type="synonym">Dissostichus amissus</name>
    <dbReference type="NCBI Taxonomy" id="100907"/>
    <lineage>
        <taxon>Eukaryota</taxon>
        <taxon>Metazoa</taxon>
        <taxon>Chordata</taxon>
        <taxon>Craniata</taxon>
        <taxon>Vertebrata</taxon>
        <taxon>Euteleostomi</taxon>
        <taxon>Actinopterygii</taxon>
        <taxon>Neopterygii</taxon>
        <taxon>Teleostei</taxon>
        <taxon>Neoteleostei</taxon>
        <taxon>Acanthomorphata</taxon>
        <taxon>Eupercaria</taxon>
        <taxon>Perciformes</taxon>
        <taxon>Notothenioidei</taxon>
        <taxon>Nototheniidae</taxon>
        <taxon>Dissostichus</taxon>
    </lineage>
</organism>
<keyword evidence="2" id="KW-1185">Reference proteome</keyword>